<name>A0A2K9ZFV4_RHILE</name>
<dbReference type="AlphaFoldDB" id="A0A2K9ZFV4"/>
<accession>A0A2K9ZFV4</accession>
<protein>
    <submittedName>
        <fullName evidence="1">Uncharacterized protein</fullName>
    </submittedName>
</protein>
<gene>
    <name evidence="1" type="ORF">CUJ84_pRLN2000542</name>
</gene>
<geneLocation type="plasmid" evidence="2">
    <name>prln2</name>
</geneLocation>
<keyword evidence="1" id="KW-0614">Plasmid</keyword>
<proteinExistence type="predicted"/>
<dbReference type="Proteomes" id="UP000238523">
    <property type="component" value="Plasmid pRLN2"/>
</dbReference>
<reference evidence="1 2" key="1">
    <citation type="submission" date="2017-11" db="EMBL/GenBank/DDBJ databases">
        <title>Complete genome of Rhizobium leguminosarum Norway, an ineffective micro-symbiont.</title>
        <authorList>
            <person name="Hoffrichter A."/>
            <person name="Liang J."/>
            <person name="Brachmann A."/>
            <person name="Marin M."/>
        </authorList>
    </citation>
    <scope>NUCLEOTIDE SEQUENCE [LARGE SCALE GENOMIC DNA]</scope>
    <source>
        <strain evidence="1 2">Norway</strain>
        <plasmid evidence="2">Plasmid prln2</plasmid>
    </source>
</reference>
<sequence length="189" mass="20287">MGKLSHFLATNDHEVRASRLGWELRSERTARGTSVDDEVLIGLDVEEGDRGLSAMAGPSTAPRNSVPVSAISILTTAGEAGKNAWDTRLAASADNEPLPTDLRSRSRHQLLGGVFRAAAPRRREAGRPPMIATLSATVNSDMQNKIDKLLSWIIRYCIVHQRSSVPLALPCLALPCLALRGSTISSLAP</sequence>
<evidence type="ECO:0000313" key="1">
    <source>
        <dbReference type="EMBL" id="AUW47080.1"/>
    </source>
</evidence>
<organism evidence="1 2">
    <name type="scientific">Rhizobium leguminosarum</name>
    <dbReference type="NCBI Taxonomy" id="384"/>
    <lineage>
        <taxon>Bacteria</taxon>
        <taxon>Pseudomonadati</taxon>
        <taxon>Pseudomonadota</taxon>
        <taxon>Alphaproteobacteria</taxon>
        <taxon>Hyphomicrobiales</taxon>
        <taxon>Rhizobiaceae</taxon>
        <taxon>Rhizobium/Agrobacterium group</taxon>
        <taxon>Rhizobium</taxon>
    </lineage>
</organism>
<evidence type="ECO:0000313" key="2">
    <source>
        <dbReference type="Proteomes" id="UP000238523"/>
    </source>
</evidence>
<dbReference type="EMBL" id="CP025014">
    <property type="protein sequence ID" value="AUW47080.1"/>
    <property type="molecule type" value="Genomic_DNA"/>
</dbReference>